<evidence type="ECO:0000313" key="1">
    <source>
        <dbReference type="EMBL" id="RHZ77555.1"/>
    </source>
</evidence>
<evidence type="ECO:0000313" key="2">
    <source>
        <dbReference type="Proteomes" id="UP000266861"/>
    </source>
</evidence>
<dbReference type="AlphaFoldDB" id="A0A397INS2"/>
<sequence>MPKKLSLNDAIKIAESREGKCLSIEYINNLTPMLWECNKFHRWTTRFYNIKNKHSWCPHCVSKKLNISVAQECISENYINNKSPLLWECKNNHQFRLSLAEVKNSKCWCRECKKLSLEFAQNLANKKGGKCISSSYCNRRSPLSWSCFKGHSWFARIDQIQRGTWCPYCSKNKREKLCQKIVSKYLGPPSKIRRPDFLKTSNSPIGLELDIYYPEYGFAIEQAQDQLKKELCEENWIVLRYVWYYEDPYIVIPEHLRELGLIE</sequence>
<keyword evidence="2" id="KW-1185">Reference proteome</keyword>
<protein>
    <recommendedName>
        <fullName evidence="3">Zinc-ribbon domain-containing protein</fullName>
    </recommendedName>
</protein>
<dbReference type="EMBL" id="PQFF01000166">
    <property type="protein sequence ID" value="RHZ77555.1"/>
    <property type="molecule type" value="Genomic_DNA"/>
</dbReference>
<name>A0A397INS2_9GLOM</name>
<dbReference type="Proteomes" id="UP000266861">
    <property type="component" value="Unassembled WGS sequence"/>
</dbReference>
<comment type="caution">
    <text evidence="1">The sequence shown here is derived from an EMBL/GenBank/DDBJ whole genome shotgun (WGS) entry which is preliminary data.</text>
</comment>
<dbReference type="OrthoDB" id="2419021at2759"/>
<proteinExistence type="predicted"/>
<organism evidence="1 2">
    <name type="scientific">Diversispora epigaea</name>
    <dbReference type="NCBI Taxonomy" id="1348612"/>
    <lineage>
        <taxon>Eukaryota</taxon>
        <taxon>Fungi</taxon>
        <taxon>Fungi incertae sedis</taxon>
        <taxon>Mucoromycota</taxon>
        <taxon>Glomeromycotina</taxon>
        <taxon>Glomeromycetes</taxon>
        <taxon>Diversisporales</taxon>
        <taxon>Diversisporaceae</taxon>
        <taxon>Diversispora</taxon>
    </lineage>
</organism>
<gene>
    <name evidence="1" type="ORF">Glove_176g3</name>
</gene>
<evidence type="ECO:0008006" key="3">
    <source>
        <dbReference type="Google" id="ProtNLM"/>
    </source>
</evidence>
<reference evidence="1 2" key="1">
    <citation type="submission" date="2018-08" db="EMBL/GenBank/DDBJ databases">
        <title>Genome and evolution of the arbuscular mycorrhizal fungus Diversispora epigaea (formerly Glomus versiforme) and its bacterial endosymbionts.</title>
        <authorList>
            <person name="Sun X."/>
            <person name="Fei Z."/>
            <person name="Harrison M."/>
        </authorList>
    </citation>
    <scope>NUCLEOTIDE SEQUENCE [LARGE SCALE GENOMIC DNA]</scope>
    <source>
        <strain evidence="1 2">IT104</strain>
    </source>
</reference>
<accession>A0A397INS2</accession>